<evidence type="ECO:0000313" key="1">
    <source>
        <dbReference type="EMBL" id="WUR02109.1"/>
    </source>
</evidence>
<gene>
    <name evidence="1" type="ORF">VNE69_01050</name>
</gene>
<protein>
    <submittedName>
        <fullName evidence="1">Uncharacterized protein</fullName>
    </submittedName>
</protein>
<dbReference type="AlphaFoldDB" id="A0AAX4J816"/>
<keyword evidence="2" id="KW-1185">Reference proteome</keyword>
<organism evidence="1 2">
    <name type="scientific">Vairimorpha necatrix</name>
    <dbReference type="NCBI Taxonomy" id="6039"/>
    <lineage>
        <taxon>Eukaryota</taxon>
        <taxon>Fungi</taxon>
        <taxon>Fungi incertae sedis</taxon>
        <taxon>Microsporidia</taxon>
        <taxon>Nosematidae</taxon>
        <taxon>Vairimorpha</taxon>
    </lineage>
</organism>
<accession>A0AAX4J816</accession>
<reference evidence="1" key="1">
    <citation type="journal article" date="2024" name="BMC Genomics">
        <title>Functional annotation of a divergent genome using sequence and structure-based similarity.</title>
        <authorList>
            <person name="Svedberg D."/>
            <person name="Winiger R.R."/>
            <person name="Berg A."/>
            <person name="Sharma H."/>
            <person name="Tellgren-Roth C."/>
            <person name="Debrunner-Vossbrinck B.A."/>
            <person name="Vossbrinck C.R."/>
            <person name="Barandun J."/>
        </authorList>
    </citation>
    <scope>NUCLEOTIDE SEQUENCE</scope>
    <source>
        <strain evidence="1">Illinois isolate</strain>
    </source>
</reference>
<dbReference type="Proteomes" id="UP001334084">
    <property type="component" value="Chromosome 1"/>
</dbReference>
<proteinExistence type="predicted"/>
<dbReference type="GeneID" id="90539915"/>
<dbReference type="RefSeq" id="XP_065328254.1">
    <property type="nucleotide sequence ID" value="XM_065472182.1"/>
</dbReference>
<name>A0AAX4J816_9MICR</name>
<dbReference type="KEGG" id="vnx:VNE69_01050"/>
<sequence length="150" mass="18115">MNKSFNSVLNFWKTQEVETISVQIKEMIYMKKKSNNIRMNKLDGTMYCKNSYAGILEMKSINVRYFEKRPETYSKYSLQNEHLKINDYHKIFKESEKLNQLDDSFQNIPEQEKNVICLYKKNNRKSNSIFCKFKALVVKYFFCMGEYEEK</sequence>
<evidence type="ECO:0000313" key="2">
    <source>
        <dbReference type="Proteomes" id="UP001334084"/>
    </source>
</evidence>
<dbReference type="EMBL" id="CP142726">
    <property type="protein sequence ID" value="WUR02109.1"/>
    <property type="molecule type" value="Genomic_DNA"/>
</dbReference>